<dbReference type="EMBL" id="MVBO01000008">
    <property type="protein sequence ID" value="OZJ05960.1"/>
    <property type="molecule type" value="Genomic_DNA"/>
</dbReference>
<keyword evidence="3" id="KW-0496">Mitochondrion</keyword>
<accession>A0A261Y5P5</accession>
<comment type="similarity">
    <text evidence="2 4">Belongs to the ATPase inhibitor family.</text>
</comment>
<evidence type="ECO:0000256" key="3">
    <source>
        <dbReference type="ARBA" id="ARBA00023128"/>
    </source>
</evidence>
<name>A0A261Y5P5_9FUNG</name>
<comment type="subcellular location">
    <subcellularLocation>
        <location evidence="1">Mitochondrion</location>
    </subcellularLocation>
</comment>
<evidence type="ECO:0000313" key="6">
    <source>
        <dbReference type="EMBL" id="OZJ05960.1"/>
    </source>
</evidence>
<gene>
    <name evidence="6" type="ORF">BZG36_01186</name>
</gene>
<dbReference type="InterPro" id="IPR007648">
    <property type="entry name" value="ATPase_inhibitor_mt"/>
</dbReference>
<comment type="function">
    <text evidence="4">Inhibits the enzyme activity of ATPase.</text>
</comment>
<evidence type="ECO:0000256" key="2">
    <source>
        <dbReference type="ARBA" id="ARBA00010901"/>
    </source>
</evidence>
<dbReference type="Pfam" id="PF04568">
    <property type="entry name" value="IATP"/>
    <property type="match status" value="1"/>
</dbReference>
<comment type="caution">
    <text evidence="6">The sequence shown here is derived from an EMBL/GenBank/DDBJ whole genome shotgun (WGS) entry which is preliminary data.</text>
</comment>
<dbReference type="Gene3D" id="1.20.5.500">
    <property type="entry name" value="Single helix bin"/>
    <property type="match status" value="1"/>
</dbReference>
<dbReference type="Proteomes" id="UP000242875">
    <property type="component" value="Unassembled WGS sequence"/>
</dbReference>
<dbReference type="GO" id="GO:0005739">
    <property type="term" value="C:mitochondrion"/>
    <property type="evidence" value="ECO:0007669"/>
    <property type="project" value="UniProtKB-SubCell"/>
</dbReference>
<evidence type="ECO:0000313" key="7">
    <source>
        <dbReference type="Proteomes" id="UP000242875"/>
    </source>
</evidence>
<dbReference type="GO" id="GO:0042030">
    <property type="term" value="F:ATPase inhibitor activity"/>
    <property type="evidence" value="ECO:0007669"/>
    <property type="project" value="InterPro"/>
</dbReference>
<evidence type="ECO:0000256" key="4">
    <source>
        <dbReference type="RuleBase" id="RU368087"/>
    </source>
</evidence>
<sequence>MSLIFKVSTPLARTARPSVAALSQVRAFASKKEEDPKGVAASEGIAGSAGFNAREKSIEGQYARQHDREQLAAFRKKLQEQQKELDAAKANLEKLEKESKK</sequence>
<proteinExistence type="inferred from homology"/>
<evidence type="ECO:0000256" key="1">
    <source>
        <dbReference type="ARBA" id="ARBA00004173"/>
    </source>
</evidence>
<organism evidence="6 7">
    <name type="scientific">Bifiguratus adelaidae</name>
    <dbReference type="NCBI Taxonomy" id="1938954"/>
    <lineage>
        <taxon>Eukaryota</taxon>
        <taxon>Fungi</taxon>
        <taxon>Fungi incertae sedis</taxon>
        <taxon>Mucoromycota</taxon>
        <taxon>Mucoromycotina</taxon>
        <taxon>Endogonomycetes</taxon>
        <taxon>Endogonales</taxon>
        <taxon>Endogonales incertae sedis</taxon>
        <taxon>Bifiguratus</taxon>
    </lineage>
</organism>
<dbReference type="OrthoDB" id="5532350at2759"/>
<keyword evidence="5" id="KW-0175">Coiled coil</keyword>
<evidence type="ECO:0000256" key="5">
    <source>
        <dbReference type="SAM" id="Coils"/>
    </source>
</evidence>
<dbReference type="AlphaFoldDB" id="A0A261Y5P5"/>
<protein>
    <recommendedName>
        <fullName evidence="4">ATPase inhibitor, mitochondrial</fullName>
    </recommendedName>
</protein>
<feature type="coiled-coil region" evidence="5">
    <location>
        <begin position="64"/>
        <end position="98"/>
    </location>
</feature>
<keyword evidence="7" id="KW-1185">Reference proteome</keyword>
<reference evidence="6 7" key="1">
    <citation type="journal article" date="2017" name="Mycologia">
        <title>Bifiguratus adelaidae, gen. et sp. nov., a new member of Mucoromycotina in endophytic and soil-dwelling habitats.</title>
        <authorList>
            <person name="Torres-Cruz T.J."/>
            <person name="Billingsley Tobias T.L."/>
            <person name="Almatruk M."/>
            <person name="Hesse C."/>
            <person name="Kuske C.R."/>
            <person name="Desiro A."/>
            <person name="Benucci G.M."/>
            <person name="Bonito G."/>
            <person name="Stajich J.E."/>
            <person name="Dunlap C."/>
            <person name="Arnold A.E."/>
            <person name="Porras-Alfaro A."/>
        </authorList>
    </citation>
    <scope>NUCLEOTIDE SEQUENCE [LARGE SCALE GENOMIC DNA]</scope>
    <source>
        <strain evidence="6 7">AZ0501</strain>
    </source>
</reference>